<sequence>MSGNLPPNNLPVPVGPVIDQGAKEAPYRKRKASTDANDASYAAQLLSGGEKRGLRGGPETLDRAKSTYLKSEYSGPNDRRPAPGRVTKTEI</sequence>
<dbReference type="AlphaFoldDB" id="A0A1G4QP51"/>
<accession>A0A1G4QP51</accession>
<dbReference type="Proteomes" id="UP000199150">
    <property type="component" value="Unassembled WGS sequence"/>
</dbReference>
<proteinExistence type="predicted"/>
<evidence type="ECO:0000256" key="1">
    <source>
        <dbReference type="SAM" id="MobiDB-lite"/>
    </source>
</evidence>
<dbReference type="EMBL" id="FMTS01000001">
    <property type="protein sequence ID" value="SCW46118.1"/>
    <property type="molecule type" value="Genomic_DNA"/>
</dbReference>
<organism evidence="2 3">
    <name type="scientific">Asticcacaulis taihuensis</name>
    <dbReference type="NCBI Taxonomy" id="260084"/>
    <lineage>
        <taxon>Bacteria</taxon>
        <taxon>Pseudomonadati</taxon>
        <taxon>Pseudomonadota</taxon>
        <taxon>Alphaproteobacteria</taxon>
        <taxon>Caulobacterales</taxon>
        <taxon>Caulobacteraceae</taxon>
        <taxon>Asticcacaulis</taxon>
    </lineage>
</organism>
<protein>
    <submittedName>
        <fullName evidence="2">Uncharacterized protein</fullName>
    </submittedName>
</protein>
<name>A0A1G4QP51_9CAUL</name>
<evidence type="ECO:0000313" key="3">
    <source>
        <dbReference type="Proteomes" id="UP000199150"/>
    </source>
</evidence>
<dbReference type="RefSeq" id="WP_090645346.1">
    <property type="nucleotide sequence ID" value="NZ_CBCRYE010000001.1"/>
</dbReference>
<evidence type="ECO:0000313" key="2">
    <source>
        <dbReference type="EMBL" id="SCW46118.1"/>
    </source>
</evidence>
<gene>
    <name evidence="2" type="ORF">SAMN02927928_1392</name>
</gene>
<dbReference type="OrthoDB" id="7207160at2"/>
<keyword evidence="3" id="KW-1185">Reference proteome</keyword>
<reference evidence="3" key="1">
    <citation type="submission" date="2016-10" db="EMBL/GenBank/DDBJ databases">
        <authorList>
            <person name="Varghese N."/>
            <person name="Submissions S."/>
        </authorList>
    </citation>
    <scope>NUCLEOTIDE SEQUENCE [LARGE SCALE GENOMIC DNA]</scope>
    <source>
        <strain evidence="3">CGMCC 1.3431</strain>
    </source>
</reference>
<feature type="compositionally biased region" description="Basic and acidic residues" evidence="1">
    <location>
        <begin position="77"/>
        <end position="91"/>
    </location>
</feature>
<feature type="region of interest" description="Disordered" evidence="1">
    <location>
        <begin position="1"/>
        <end position="91"/>
    </location>
</feature>